<keyword evidence="3" id="KW-0805">Transcription regulation</keyword>
<keyword evidence="8" id="KW-1185">Reference proteome</keyword>
<dbReference type="GO" id="GO:0003677">
    <property type="term" value="F:DNA binding"/>
    <property type="evidence" value="ECO:0007669"/>
    <property type="project" value="UniProtKB-KW"/>
</dbReference>
<evidence type="ECO:0000256" key="2">
    <source>
        <dbReference type="ARBA" id="ARBA00022898"/>
    </source>
</evidence>
<dbReference type="InterPro" id="IPR036388">
    <property type="entry name" value="WH-like_DNA-bd_sf"/>
</dbReference>
<dbReference type="SUPFAM" id="SSF46785">
    <property type="entry name" value="Winged helix' DNA-binding domain"/>
    <property type="match status" value="1"/>
</dbReference>
<dbReference type="CDD" id="cd00609">
    <property type="entry name" value="AAT_like"/>
    <property type="match status" value="1"/>
</dbReference>
<sequence>MGNPPKYQQVADRLTRLIEDGAFGPGEAAPSVRKLSRQWTVSITTVLKAYYLLEARGLLVPRPRSGFYVSNHLPSAPPEPALSDPEPDPSTVGMRELITRIVLHDTLNPKLTQLGAAHPAQELTATRHLNRIMASAARRMGDRAGLYMAPPGNKPLRQQIARHAVDAGCTLDADEIVITSGCGEAVSSCLQAVCRPGDTVAVESPICFDVFQYMENLGLKALEIPTHPRDGISLEALQFALENNSVRACLVISNFNNPLGSCIPDENKKALVRLLARHDIPLIENDIFGDIHYSTKRPNTAKAYDTDGRVLWCASFSKTLSPGLRVGWAAPGRYRSTVAWLKYSTSLASATLPQVAVAQFMAEGGYRQHLRRIRRIYRDRVAALRRAAIRFFPFDIRVTDPSGGYLLWIELPETIDALVLYKLALKEGIAITPGHLFSTGDRYRNFIRLNAANWSDAAAPAIRRLGNVINTILQGA</sequence>
<comment type="similarity">
    <text evidence="1">In the C-terminal section; belongs to the class-I pyridoxal-phosphate-dependent aminotransferase family.</text>
</comment>
<dbReference type="CDD" id="cd07377">
    <property type="entry name" value="WHTH_GntR"/>
    <property type="match status" value="1"/>
</dbReference>
<keyword evidence="4" id="KW-0238">DNA-binding</keyword>
<dbReference type="SMART" id="SM00345">
    <property type="entry name" value="HTH_GNTR"/>
    <property type="match status" value="1"/>
</dbReference>
<dbReference type="InterPro" id="IPR004839">
    <property type="entry name" value="Aminotransferase_I/II_large"/>
</dbReference>
<protein>
    <submittedName>
        <fullName evidence="7">GntR family transcriptional regulator</fullName>
    </submittedName>
</protein>
<dbReference type="InterPro" id="IPR015424">
    <property type="entry name" value="PyrdxlP-dep_Trfase"/>
</dbReference>
<evidence type="ECO:0000256" key="5">
    <source>
        <dbReference type="ARBA" id="ARBA00023163"/>
    </source>
</evidence>
<evidence type="ECO:0000256" key="1">
    <source>
        <dbReference type="ARBA" id="ARBA00005384"/>
    </source>
</evidence>
<dbReference type="Pfam" id="PF00392">
    <property type="entry name" value="GntR"/>
    <property type="match status" value="1"/>
</dbReference>
<dbReference type="Proteomes" id="UP000427906">
    <property type="component" value="Chromosome"/>
</dbReference>
<dbReference type="GO" id="GO:0030170">
    <property type="term" value="F:pyridoxal phosphate binding"/>
    <property type="evidence" value="ECO:0007669"/>
    <property type="project" value="InterPro"/>
</dbReference>
<dbReference type="Pfam" id="PF00155">
    <property type="entry name" value="Aminotran_1_2"/>
    <property type="match status" value="1"/>
</dbReference>
<dbReference type="PANTHER" id="PTHR46577">
    <property type="entry name" value="HTH-TYPE TRANSCRIPTIONAL REGULATORY PROTEIN GABR"/>
    <property type="match status" value="1"/>
</dbReference>
<dbReference type="PROSITE" id="PS50949">
    <property type="entry name" value="HTH_GNTR"/>
    <property type="match status" value="1"/>
</dbReference>
<dbReference type="PANTHER" id="PTHR46577:SF2">
    <property type="entry name" value="TRANSCRIPTIONAL REGULATORY PROTEIN"/>
    <property type="match status" value="1"/>
</dbReference>
<evidence type="ECO:0000259" key="6">
    <source>
        <dbReference type="PROSITE" id="PS50949"/>
    </source>
</evidence>
<evidence type="ECO:0000256" key="4">
    <source>
        <dbReference type="ARBA" id="ARBA00023125"/>
    </source>
</evidence>
<organism evidence="7 8">
    <name type="scientific">Desulfosarcina alkanivorans</name>
    <dbReference type="NCBI Taxonomy" id="571177"/>
    <lineage>
        <taxon>Bacteria</taxon>
        <taxon>Pseudomonadati</taxon>
        <taxon>Thermodesulfobacteriota</taxon>
        <taxon>Desulfobacteria</taxon>
        <taxon>Desulfobacterales</taxon>
        <taxon>Desulfosarcinaceae</taxon>
        <taxon>Desulfosarcina</taxon>
    </lineage>
</organism>
<evidence type="ECO:0000256" key="3">
    <source>
        <dbReference type="ARBA" id="ARBA00023015"/>
    </source>
</evidence>
<dbReference type="EMBL" id="AP021874">
    <property type="protein sequence ID" value="BBO70126.1"/>
    <property type="molecule type" value="Genomic_DNA"/>
</dbReference>
<dbReference type="InterPro" id="IPR015421">
    <property type="entry name" value="PyrdxlP-dep_Trfase_major"/>
</dbReference>
<name>A0A5K7YLL4_9BACT</name>
<keyword evidence="5" id="KW-0804">Transcription</keyword>
<dbReference type="GO" id="GO:0003700">
    <property type="term" value="F:DNA-binding transcription factor activity"/>
    <property type="evidence" value="ECO:0007669"/>
    <property type="project" value="InterPro"/>
</dbReference>
<dbReference type="RefSeq" id="WP_155318097.1">
    <property type="nucleotide sequence ID" value="NZ_AP021874.1"/>
</dbReference>
<keyword evidence="2" id="KW-0663">Pyridoxal phosphate</keyword>
<dbReference type="Gene3D" id="1.10.10.10">
    <property type="entry name" value="Winged helix-like DNA-binding domain superfamily/Winged helix DNA-binding domain"/>
    <property type="match status" value="1"/>
</dbReference>
<reference evidence="7 8" key="1">
    <citation type="submission" date="2019-11" db="EMBL/GenBank/DDBJ databases">
        <title>Comparative genomics of hydrocarbon-degrading Desulfosarcina strains.</title>
        <authorList>
            <person name="Watanabe M."/>
            <person name="Kojima H."/>
            <person name="Fukui M."/>
        </authorList>
    </citation>
    <scope>NUCLEOTIDE SEQUENCE [LARGE SCALE GENOMIC DNA]</scope>
    <source>
        <strain evidence="7 8">PL12</strain>
    </source>
</reference>
<dbReference type="InterPro" id="IPR000524">
    <property type="entry name" value="Tscrpt_reg_HTH_GntR"/>
</dbReference>
<evidence type="ECO:0000313" key="7">
    <source>
        <dbReference type="EMBL" id="BBO70126.1"/>
    </source>
</evidence>
<dbReference type="OrthoDB" id="9804020at2"/>
<accession>A0A5K7YLL4</accession>
<gene>
    <name evidence="7" type="ORF">DSCA_40560</name>
</gene>
<dbReference type="InterPro" id="IPR051446">
    <property type="entry name" value="HTH_trans_reg/aminotransferase"/>
</dbReference>
<dbReference type="Gene3D" id="3.40.640.10">
    <property type="entry name" value="Type I PLP-dependent aspartate aminotransferase-like (Major domain)"/>
    <property type="match status" value="1"/>
</dbReference>
<dbReference type="Gene3D" id="3.90.1150.10">
    <property type="entry name" value="Aspartate Aminotransferase, domain 1"/>
    <property type="match status" value="1"/>
</dbReference>
<dbReference type="InterPro" id="IPR015422">
    <property type="entry name" value="PyrdxlP-dep_Trfase_small"/>
</dbReference>
<proteinExistence type="inferred from homology"/>
<dbReference type="KEGG" id="dalk:DSCA_40560"/>
<dbReference type="AlphaFoldDB" id="A0A5K7YLL4"/>
<evidence type="ECO:0000313" key="8">
    <source>
        <dbReference type="Proteomes" id="UP000427906"/>
    </source>
</evidence>
<feature type="domain" description="HTH gntR-type" evidence="6">
    <location>
        <begin position="4"/>
        <end position="72"/>
    </location>
</feature>
<dbReference type="InterPro" id="IPR036390">
    <property type="entry name" value="WH_DNA-bd_sf"/>
</dbReference>
<dbReference type="SUPFAM" id="SSF53383">
    <property type="entry name" value="PLP-dependent transferases"/>
    <property type="match status" value="1"/>
</dbReference>